<keyword evidence="4" id="KW-1185">Reference proteome</keyword>
<dbReference type="EMBL" id="CAJVPS010002168">
    <property type="protein sequence ID" value="CAG8561745.1"/>
    <property type="molecule type" value="Genomic_DNA"/>
</dbReference>
<dbReference type="PROSITE" id="PS50097">
    <property type="entry name" value="BTB"/>
    <property type="match status" value="1"/>
</dbReference>
<dbReference type="PANTHER" id="PTHR24410">
    <property type="entry name" value="HL07962P-RELATED"/>
    <property type="match status" value="1"/>
</dbReference>
<gene>
    <name evidence="3" type="ORF">ALEPTO_LOCUS6384</name>
</gene>
<dbReference type="InterPro" id="IPR013320">
    <property type="entry name" value="ConA-like_dom_sf"/>
</dbReference>
<dbReference type="InterPro" id="IPR051481">
    <property type="entry name" value="BTB-POZ/Galectin-3-binding"/>
</dbReference>
<feature type="domain" description="BTB" evidence="1">
    <location>
        <begin position="25"/>
        <end position="92"/>
    </location>
</feature>
<sequence>MLKSIRKGSSLAHDLSLTVNNPRYSDIRILCQNGVLYGCRTILAARSDIFDRILFTGNRDPCPTEISFPDINSSAMKAVLEFIYTGSIREETLFKPSEAIEIYYAADYFLLPDLQDNILKLIEESLKENEYGLAVKLLNKTIKKMPLSQDNNLLALLTTYIAAIPLDSFPFEYFTMENLRVLLSMTLNSETYFATPEYEVFRYIILWGASQISEEAISIFESRLPALEIAEQQILFPQEFFPNQQEAAKYYEIRSLVLQIASPVLAYVNFSLIKPNILANVIHPLGIIPPPALFEAYQFHAGLNNNSITRRGGISCRIDDLRWDNMACGPNIEIRDYGTRVLCANSTTVESVRGVNLLWGNGMYEWDVVVEEKSRCAWIGVCGEGVNFSSYLGRQENIYVFSSDGQIWNSRKSQKYGSTFGKGSTITVHLDMTKRTCAFSIDRVRYPVAWSNLPEKLYPAAAIWKFGRLRIKPHV</sequence>
<reference evidence="3" key="1">
    <citation type="submission" date="2021-06" db="EMBL/GenBank/DDBJ databases">
        <authorList>
            <person name="Kallberg Y."/>
            <person name="Tangrot J."/>
            <person name="Rosling A."/>
        </authorList>
    </citation>
    <scope>NUCLEOTIDE SEQUENCE</scope>
    <source>
        <strain evidence="3">FL130A</strain>
    </source>
</reference>
<dbReference type="Gene3D" id="2.60.120.920">
    <property type="match status" value="1"/>
</dbReference>
<name>A0A9N9BCV9_9GLOM</name>
<evidence type="ECO:0000259" key="1">
    <source>
        <dbReference type="PROSITE" id="PS50097"/>
    </source>
</evidence>
<dbReference type="Gene3D" id="3.30.710.10">
    <property type="entry name" value="Potassium Channel Kv1.1, Chain A"/>
    <property type="match status" value="1"/>
</dbReference>
<dbReference type="PROSITE" id="PS50188">
    <property type="entry name" value="B302_SPRY"/>
    <property type="match status" value="1"/>
</dbReference>
<evidence type="ECO:0000259" key="2">
    <source>
        <dbReference type="PROSITE" id="PS50188"/>
    </source>
</evidence>
<feature type="domain" description="B30.2/SPRY" evidence="2">
    <location>
        <begin position="301"/>
        <end position="475"/>
    </location>
</feature>
<dbReference type="InterPro" id="IPR003877">
    <property type="entry name" value="SPRY_dom"/>
</dbReference>
<evidence type="ECO:0000313" key="3">
    <source>
        <dbReference type="EMBL" id="CAG8561745.1"/>
    </source>
</evidence>
<dbReference type="SMART" id="SM00225">
    <property type="entry name" value="BTB"/>
    <property type="match status" value="1"/>
</dbReference>
<dbReference type="Proteomes" id="UP000789508">
    <property type="component" value="Unassembled WGS sequence"/>
</dbReference>
<proteinExistence type="predicted"/>
<organism evidence="3 4">
    <name type="scientific">Ambispora leptoticha</name>
    <dbReference type="NCBI Taxonomy" id="144679"/>
    <lineage>
        <taxon>Eukaryota</taxon>
        <taxon>Fungi</taxon>
        <taxon>Fungi incertae sedis</taxon>
        <taxon>Mucoromycota</taxon>
        <taxon>Glomeromycotina</taxon>
        <taxon>Glomeromycetes</taxon>
        <taxon>Archaeosporales</taxon>
        <taxon>Ambisporaceae</taxon>
        <taxon>Ambispora</taxon>
    </lineage>
</organism>
<protein>
    <submittedName>
        <fullName evidence="3">2493_t:CDS:1</fullName>
    </submittedName>
</protein>
<dbReference type="SUPFAM" id="SSF49899">
    <property type="entry name" value="Concanavalin A-like lectins/glucanases"/>
    <property type="match status" value="1"/>
</dbReference>
<dbReference type="InterPro" id="IPR011333">
    <property type="entry name" value="SKP1/BTB/POZ_sf"/>
</dbReference>
<dbReference type="PANTHER" id="PTHR24410:SF23">
    <property type="entry name" value="BTB DOMAIN-CONTAINING PROTEIN-RELATED"/>
    <property type="match status" value="1"/>
</dbReference>
<comment type="caution">
    <text evidence="3">The sequence shown here is derived from an EMBL/GenBank/DDBJ whole genome shotgun (WGS) entry which is preliminary data.</text>
</comment>
<dbReference type="CDD" id="cd18186">
    <property type="entry name" value="BTB_POZ_ZBTB_KLHL-like"/>
    <property type="match status" value="1"/>
</dbReference>
<dbReference type="SMART" id="SM00449">
    <property type="entry name" value="SPRY"/>
    <property type="match status" value="1"/>
</dbReference>
<dbReference type="AlphaFoldDB" id="A0A9N9BCV9"/>
<dbReference type="SUPFAM" id="SSF54695">
    <property type="entry name" value="POZ domain"/>
    <property type="match status" value="1"/>
</dbReference>
<accession>A0A9N9BCV9</accession>
<dbReference type="InterPro" id="IPR001870">
    <property type="entry name" value="B30.2/SPRY"/>
</dbReference>
<dbReference type="Pfam" id="PF00651">
    <property type="entry name" value="BTB"/>
    <property type="match status" value="1"/>
</dbReference>
<dbReference type="InterPro" id="IPR000210">
    <property type="entry name" value="BTB/POZ_dom"/>
</dbReference>
<evidence type="ECO:0000313" key="4">
    <source>
        <dbReference type="Proteomes" id="UP000789508"/>
    </source>
</evidence>
<dbReference type="Pfam" id="PF00622">
    <property type="entry name" value="SPRY"/>
    <property type="match status" value="1"/>
</dbReference>
<dbReference type="InterPro" id="IPR043136">
    <property type="entry name" value="B30.2/SPRY_sf"/>
</dbReference>
<dbReference type="OrthoDB" id="6359816at2759"/>